<organism evidence="1 2">
    <name type="scientific">Meloidogyne enterolobii</name>
    <name type="common">Root-knot nematode worm</name>
    <name type="synonym">Meloidogyne mayaguensis</name>
    <dbReference type="NCBI Taxonomy" id="390850"/>
    <lineage>
        <taxon>Eukaryota</taxon>
        <taxon>Metazoa</taxon>
        <taxon>Ecdysozoa</taxon>
        <taxon>Nematoda</taxon>
        <taxon>Chromadorea</taxon>
        <taxon>Rhabditida</taxon>
        <taxon>Tylenchina</taxon>
        <taxon>Tylenchomorpha</taxon>
        <taxon>Tylenchoidea</taxon>
        <taxon>Meloidogynidae</taxon>
        <taxon>Meloidogyninae</taxon>
        <taxon>Meloidogyne</taxon>
    </lineage>
</organism>
<comment type="caution">
    <text evidence="1">The sequence shown here is derived from an EMBL/GenBank/DDBJ whole genome shotgun (WGS) entry which is preliminary data.</text>
</comment>
<proteinExistence type="predicted"/>
<evidence type="ECO:0000313" key="1">
    <source>
        <dbReference type="EMBL" id="CAD2203995.1"/>
    </source>
</evidence>
<gene>
    <name evidence="1" type="ORF">MENT_LOCUS57708</name>
</gene>
<dbReference type="AlphaFoldDB" id="A0A6V7XXL9"/>
<protein>
    <submittedName>
        <fullName evidence="1">Uncharacterized protein</fullName>
    </submittedName>
</protein>
<sequence>MERIFLKGGVSQFSAGFSVRVIFGTNWGVIFCLWDELGSDVLSGANWGVTFCQGRIGK</sequence>
<accession>A0A6V7XXL9</accession>
<reference evidence="1 2" key="1">
    <citation type="submission" date="2020-08" db="EMBL/GenBank/DDBJ databases">
        <authorList>
            <person name="Koutsovoulos G."/>
            <person name="Danchin GJ E."/>
        </authorList>
    </citation>
    <scope>NUCLEOTIDE SEQUENCE [LARGE SCALE GENOMIC DNA]</scope>
</reference>
<dbReference type="Proteomes" id="UP000580250">
    <property type="component" value="Unassembled WGS sequence"/>
</dbReference>
<evidence type="ECO:0000313" key="2">
    <source>
        <dbReference type="Proteomes" id="UP000580250"/>
    </source>
</evidence>
<dbReference type="EMBL" id="CAJEWN010002501">
    <property type="protein sequence ID" value="CAD2203995.1"/>
    <property type="molecule type" value="Genomic_DNA"/>
</dbReference>
<name>A0A6V7XXL9_MELEN</name>